<dbReference type="AlphaFoldDB" id="A0A9N9IKU2"/>
<gene>
    <name evidence="1" type="ORF">FMOSSE_LOCUS15967</name>
</gene>
<reference evidence="1" key="1">
    <citation type="submission" date="2021-06" db="EMBL/GenBank/DDBJ databases">
        <authorList>
            <person name="Kallberg Y."/>
            <person name="Tangrot J."/>
            <person name="Rosling A."/>
        </authorList>
    </citation>
    <scope>NUCLEOTIDE SEQUENCE</scope>
    <source>
        <strain evidence="1">87-6 pot B 2015</strain>
    </source>
</reference>
<evidence type="ECO:0000313" key="1">
    <source>
        <dbReference type="EMBL" id="CAG8737460.1"/>
    </source>
</evidence>
<comment type="caution">
    <text evidence="1">The sequence shown here is derived from an EMBL/GenBank/DDBJ whole genome shotgun (WGS) entry which is preliminary data.</text>
</comment>
<proteinExistence type="predicted"/>
<dbReference type="Proteomes" id="UP000789375">
    <property type="component" value="Unassembled WGS sequence"/>
</dbReference>
<evidence type="ECO:0000313" key="2">
    <source>
        <dbReference type="Proteomes" id="UP000789375"/>
    </source>
</evidence>
<organism evidence="1 2">
    <name type="scientific">Funneliformis mosseae</name>
    <name type="common">Endomycorrhizal fungus</name>
    <name type="synonym">Glomus mosseae</name>
    <dbReference type="NCBI Taxonomy" id="27381"/>
    <lineage>
        <taxon>Eukaryota</taxon>
        <taxon>Fungi</taxon>
        <taxon>Fungi incertae sedis</taxon>
        <taxon>Mucoromycota</taxon>
        <taxon>Glomeromycotina</taxon>
        <taxon>Glomeromycetes</taxon>
        <taxon>Glomerales</taxon>
        <taxon>Glomeraceae</taxon>
        <taxon>Funneliformis</taxon>
    </lineage>
</organism>
<feature type="non-terminal residue" evidence="1">
    <location>
        <position position="1"/>
    </location>
</feature>
<protein>
    <submittedName>
        <fullName evidence="1">4383_t:CDS:1</fullName>
    </submittedName>
</protein>
<dbReference type="Gene3D" id="1.25.40.10">
    <property type="entry name" value="Tetratricopeptide repeat domain"/>
    <property type="match status" value="1"/>
</dbReference>
<dbReference type="InterPro" id="IPR011990">
    <property type="entry name" value="TPR-like_helical_dom_sf"/>
</dbReference>
<keyword evidence="2" id="KW-1185">Reference proteome</keyword>
<dbReference type="EMBL" id="CAJVPP010019230">
    <property type="protein sequence ID" value="CAG8737460.1"/>
    <property type="molecule type" value="Genomic_DNA"/>
</dbReference>
<dbReference type="SUPFAM" id="SSF48452">
    <property type="entry name" value="TPR-like"/>
    <property type="match status" value="1"/>
</dbReference>
<accession>A0A9N9IKU2</accession>
<sequence length="87" mass="10332">NNWAEILNPYNDKLISLQINKFSGLVQSSETEQNIKLLKYRVKLYFVIGEYKQAFADLIKLLEFEANNKFALRYQGEIYCIKEIYDD</sequence>
<name>A0A9N9IKU2_FUNMO</name>
<feature type="non-terminal residue" evidence="1">
    <location>
        <position position="87"/>
    </location>
</feature>